<dbReference type="CDD" id="cd00586">
    <property type="entry name" value="4HBT"/>
    <property type="match status" value="1"/>
</dbReference>
<proteinExistence type="inferred from homology"/>
<evidence type="ECO:0000256" key="2">
    <source>
        <dbReference type="ARBA" id="ARBA00022801"/>
    </source>
</evidence>
<evidence type="ECO:0000313" key="4">
    <source>
        <dbReference type="Proteomes" id="UP000516028"/>
    </source>
</evidence>
<dbReference type="InterPro" id="IPR050563">
    <property type="entry name" value="4-hydroxybenzoyl-CoA_TE"/>
</dbReference>
<dbReference type="PANTHER" id="PTHR31793:SF27">
    <property type="entry name" value="NOVEL THIOESTERASE SUPERFAMILY DOMAIN AND SAPOSIN A-TYPE DOMAIN CONTAINING PROTEIN (0610012H03RIK)"/>
    <property type="match status" value="1"/>
</dbReference>
<dbReference type="InterPro" id="IPR029069">
    <property type="entry name" value="HotDog_dom_sf"/>
</dbReference>
<dbReference type="EMBL" id="CP060783">
    <property type="protein sequence ID" value="QNP49284.1"/>
    <property type="molecule type" value="Genomic_DNA"/>
</dbReference>
<name>A0A7H0GLW8_9BURK</name>
<keyword evidence="4" id="KW-1185">Reference proteome</keyword>
<dbReference type="KEGG" id="daer:H9K75_04150"/>
<sequence length="153" mass="17146">MTMTETHTPAARPAPQQRDQFPVFRTIGTRWADNDLYGHVNNVVYYSWFDTAVNGYLIEQGALDIHHGETIGLVVETQCNYFSPLAFPQTVEAGLRVARLGSSSVRYEIGLFAKGEPACAAVGHFVHVYVDRQTRRPCPLPDALRRALETLRV</sequence>
<organism evidence="3 4">
    <name type="scientific">Diaphorobacter aerolatus</name>
    <dbReference type="NCBI Taxonomy" id="1288495"/>
    <lineage>
        <taxon>Bacteria</taxon>
        <taxon>Pseudomonadati</taxon>
        <taxon>Pseudomonadota</taxon>
        <taxon>Betaproteobacteria</taxon>
        <taxon>Burkholderiales</taxon>
        <taxon>Comamonadaceae</taxon>
        <taxon>Diaphorobacter</taxon>
    </lineage>
</organism>
<evidence type="ECO:0000313" key="3">
    <source>
        <dbReference type="EMBL" id="QNP49284.1"/>
    </source>
</evidence>
<comment type="similarity">
    <text evidence="1">Belongs to the 4-hydroxybenzoyl-CoA thioesterase family.</text>
</comment>
<dbReference type="Proteomes" id="UP000516028">
    <property type="component" value="Chromosome"/>
</dbReference>
<protein>
    <submittedName>
        <fullName evidence="3">Acyl-CoA thioesterase</fullName>
    </submittedName>
</protein>
<dbReference type="AlphaFoldDB" id="A0A7H0GLW8"/>
<dbReference type="Gene3D" id="3.10.129.10">
    <property type="entry name" value="Hotdog Thioesterase"/>
    <property type="match status" value="1"/>
</dbReference>
<evidence type="ECO:0000256" key="1">
    <source>
        <dbReference type="ARBA" id="ARBA00005953"/>
    </source>
</evidence>
<dbReference type="Pfam" id="PF13279">
    <property type="entry name" value="4HBT_2"/>
    <property type="match status" value="1"/>
</dbReference>
<gene>
    <name evidence="3" type="ORF">H9K75_04150</name>
</gene>
<reference evidence="3 4" key="1">
    <citation type="submission" date="2020-08" db="EMBL/GenBank/DDBJ databases">
        <title>Genome sequence of Diaphorobacter aerolatus KACC 16536T.</title>
        <authorList>
            <person name="Hyun D.-W."/>
            <person name="Bae J.-W."/>
        </authorList>
    </citation>
    <scope>NUCLEOTIDE SEQUENCE [LARGE SCALE GENOMIC DNA]</scope>
    <source>
        <strain evidence="3 4">KACC 16536</strain>
    </source>
</reference>
<keyword evidence="2" id="KW-0378">Hydrolase</keyword>
<accession>A0A7H0GLW8</accession>
<dbReference type="SUPFAM" id="SSF54637">
    <property type="entry name" value="Thioesterase/thiol ester dehydrase-isomerase"/>
    <property type="match status" value="1"/>
</dbReference>
<dbReference type="PANTHER" id="PTHR31793">
    <property type="entry name" value="4-HYDROXYBENZOYL-COA THIOESTERASE FAMILY MEMBER"/>
    <property type="match status" value="1"/>
</dbReference>
<dbReference type="GO" id="GO:0047617">
    <property type="term" value="F:fatty acyl-CoA hydrolase activity"/>
    <property type="evidence" value="ECO:0007669"/>
    <property type="project" value="TreeGrafter"/>
</dbReference>